<dbReference type="InterPro" id="IPR001849">
    <property type="entry name" value="PH_domain"/>
</dbReference>
<evidence type="ECO:0000256" key="4">
    <source>
        <dbReference type="ARBA" id="ARBA00024863"/>
    </source>
</evidence>
<reference evidence="8" key="1">
    <citation type="submission" date="2015-09" db="EMBL/GenBank/DDBJ databases">
        <authorList>
            <person name="Sai Rama Sridatta P."/>
        </authorList>
    </citation>
    <scope>NUCLEOTIDE SEQUENCE [LARGE SCALE GENOMIC DNA]</scope>
</reference>
<name>A0A4W6CW62_LATCA</name>
<dbReference type="InterPro" id="IPR050868">
    <property type="entry name" value="ELMO_domain-containing"/>
</dbReference>
<keyword evidence="5" id="KW-0812">Transmembrane</keyword>
<dbReference type="AlphaFoldDB" id="A0A4W6CW62"/>
<dbReference type="Gene3D" id="1.25.10.10">
    <property type="entry name" value="Leucine-rich Repeat Variant"/>
    <property type="match status" value="1"/>
</dbReference>
<dbReference type="Pfam" id="PF11841">
    <property type="entry name" value="ELMO_ARM"/>
    <property type="match status" value="1"/>
</dbReference>
<keyword evidence="3" id="KW-0729">SH3-binding</keyword>
<dbReference type="PANTHER" id="PTHR12771:SF23">
    <property type="entry name" value="ENGULFMENT AND CELL MOTILITY PROTEIN 1"/>
    <property type="match status" value="1"/>
</dbReference>
<protein>
    <submittedName>
        <fullName evidence="7">Engulfment and cell motility 1</fullName>
    </submittedName>
</protein>
<feature type="domain" description="ELMO" evidence="6">
    <location>
        <begin position="191"/>
        <end position="389"/>
    </location>
</feature>
<feature type="transmembrane region" description="Helical" evidence="5">
    <location>
        <begin position="12"/>
        <end position="29"/>
    </location>
</feature>
<dbReference type="PROSITE" id="PS51335">
    <property type="entry name" value="ELMO"/>
    <property type="match status" value="1"/>
</dbReference>
<dbReference type="PANTHER" id="PTHR12771">
    <property type="entry name" value="ENGULFMENT AND CELL MOTILITY"/>
    <property type="match status" value="1"/>
</dbReference>
<reference evidence="7" key="2">
    <citation type="submission" date="2025-08" db="UniProtKB">
        <authorList>
            <consortium name="Ensembl"/>
        </authorList>
    </citation>
    <scope>IDENTIFICATION</scope>
</reference>
<organism evidence="7 8">
    <name type="scientific">Lates calcarifer</name>
    <name type="common">Barramundi</name>
    <name type="synonym">Holocentrus calcarifer</name>
    <dbReference type="NCBI Taxonomy" id="8187"/>
    <lineage>
        <taxon>Eukaryota</taxon>
        <taxon>Metazoa</taxon>
        <taxon>Chordata</taxon>
        <taxon>Craniata</taxon>
        <taxon>Vertebrata</taxon>
        <taxon>Euteleostomi</taxon>
        <taxon>Actinopterygii</taxon>
        <taxon>Neopterygii</taxon>
        <taxon>Teleostei</taxon>
        <taxon>Neoteleostei</taxon>
        <taxon>Acanthomorphata</taxon>
        <taxon>Carangaria</taxon>
        <taxon>Carangaria incertae sedis</taxon>
        <taxon>Centropomidae</taxon>
        <taxon>Lates</taxon>
    </lineage>
</organism>
<dbReference type="Pfam" id="PF04727">
    <property type="entry name" value="ELMO_CED12"/>
    <property type="match status" value="2"/>
</dbReference>
<dbReference type="Ensembl" id="ENSLCAT00010017000.1">
    <property type="protein sequence ID" value="ENSLCAP00010016641.1"/>
    <property type="gene ID" value="ENSLCAG00010007762.1"/>
</dbReference>
<dbReference type="Gene3D" id="2.30.30.40">
    <property type="entry name" value="SH3 Domains"/>
    <property type="match status" value="1"/>
</dbReference>
<accession>A0A4W6CW62</accession>
<dbReference type="InterPro" id="IPR011989">
    <property type="entry name" value="ARM-like"/>
</dbReference>
<dbReference type="Proteomes" id="UP000314980">
    <property type="component" value="Unassembled WGS sequence"/>
</dbReference>
<reference evidence="7" key="3">
    <citation type="submission" date="2025-09" db="UniProtKB">
        <authorList>
            <consortium name="Ensembl"/>
        </authorList>
    </citation>
    <scope>IDENTIFICATION</scope>
</reference>
<evidence type="ECO:0000313" key="8">
    <source>
        <dbReference type="Proteomes" id="UP000314980"/>
    </source>
</evidence>
<dbReference type="CDD" id="cd13359">
    <property type="entry name" value="PH_ELMO1_CED-12"/>
    <property type="match status" value="1"/>
</dbReference>
<gene>
    <name evidence="7" type="primary">ELMO1</name>
</gene>
<dbReference type="Gene3D" id="2.30.29.30">
    <property type="entry name" value="Pleckstrin-homology domain (PH domain)/Phosphotyrosine-binding domain (PTB)"/>
    <property type="match status" value="1"/>
</dbReference>
<keyword evidence="8" id="KW-1185">Reference proteome</keyword>
<dbReference type="GO" id="GO:0006909">
    <property type="term" value="P:phagocytosis"/>
    <property type="evidence" value="ECO:0007669"/>
    <property type="project" value="UniProtKB-KW"/>
</dbReference>
<dbReference type="FunFam" id="2.30.29.30:FF:000053">
    <property type="entry name" value="Engulfment and cell motility protein 1"/>
    <property type="match status" value="1"/>
</dbReference>
<evidence type="ECO:0000313" key="7">
    <source>
        <dbReference type="Ensembl" id="ENSLCAP00010016641.1"/>
    </source>
</evidence>
<keyword evidence="5" id="KW-0472">Membrane</keyword>
<dbReference type="GO" id="GO:0017124">
    <property type="term" value="F:SH3 domain binding"/>
    <property type="evidence" value="ECO:0007669"/>
    <property type="project" value="UniProtKB-KW"/>
</dbReference>
<dbReference type="GO" id="GO:0007015">
    <property type="term" value="P:actin filament organization"/>
    <property type="evidence" value="ECO:0007669"/>
    <property type="project" value="TreeGrafter"/>
</dbReference>
<dbReference type="InterPro" id="IPR024574">
    <property type="entry name" value="ELMO_ARM"/>
</dbReference>
<keyword evidence="5" id="KW-1133">Transmembrane helix</keyword>
<dbReference type="GeneTree" id="ENSGT00940000155994"/>
<comment type="function">
    <text evidence="4">Involved in cytoskeletal rearrangements required for phagocytosis of apoptotic cells and cell motility. Acts in association with DOCK1 and CRK. Was initially proposed to be required in complex with DOCK1 to activate Rac Rho small GTPases. May enhance the guanine nucleotide exchange factor (GEF) activity of DOCK1.</text>
</comment>
<dbReference type="GO" id="GO:0005886">
    <property type="term" value="C:plasma membrane"/>
    <property type="evidence" value="ECO:0007669"/>
    <property type="project" value="TreeGrafter"/>
</dbReference>
<dbReference type="Pfam" id="PF16457">
    <property type="entry name" value="PH_12"/>
    <property type="match status" value="1"/>
</dbReference>
<dbReference type="InterPro" id="IPR006816">
    <property type="entry name" value="ELMO_dom"/>
</dbReference>
<sequence length="624" mass="72584">CEGYTFCFSEFLYVCVFSFLLFPILPLQYQTAVQLHERIQSSSMDAKLEALKDLANASRDITFAQEFINLDGISLLTQMVESGTDFGDLLSFTLTAFVELMDHGIVSWDTFSVAFIKKIASYVNKSAMDTAVLQRSLAILESMVLNSQDLYHKVAQEITIGQLIPHLQGTDQDIQTYTIAVINALFLKAPEEKRQVRLQFNVIRSPTPINDEMAHQLYVLQVLTFNLLEDRMMTKMDPQDQAQRDIIFELRRIAFDVECEPNNSGSIEKRKSMYTRDYKKLGFINHVNPAVDFTQIPPGMLALDNMLYFARHHQDAYIRVSIHIHFHMQLSSENCHDFHPMFFTHDRSFEEFFCISIQLLNKTWKEMRATSEDFNKVMQVVREQIMRALTLKPNSLDQFKSRLQNLSYTEILKIRQSERMNQEDFQSRPILELREKIQPEIMELIKQQRLNRLCEGTCFRKISSRRRQDKFWYCRLSPNHKVLHYGDLEESPQGEVPHDSLQDKLPVADIKAVITGKDCPHMKEKGALKQNKEVLELAFSVLYESDEYLNFIAPDKHEYCVWTDGLNALLGKEMTSDYTKSDMDTLLSMEMKLRLLDLENIQIPEAPPPIPKEPSNYDFVYDCN</sequence>
<evidence type="ECO:0000256" key="5">
    <source>
        <dbReference type="SAM" id="Phobius"/>
    </source>
</evidence>
<dbReference type="GO" id="GO:0032045">
    <property type="term" value="C:guanyl-nucleotide exchange factor complex"/>
    <property type="evidence" value="ECO:0007669"/>
    <property type="project" value="TreeGrafter"/>
</dbReference>
<keyword evidence="1" id="KW-0053">Apoptosis</keyword>
<evidence type="ECO:0000259" key="6">
    <source>
        <dbReference type="PROSITE" id="PS51335"/>
    </source>
</evidence>
<dbReference type="InterPro" id="IPR011993">
    <property type="entry name" value="PH-like_dom_sf"/>
</dbReference>
<dbReference type="SUPFAM" id="SSF48371">
    <property type="entry name" value="ARM repeat"/>
    <property type="match status" value="1"/>
</dbReference>
<dbReference type="GO" id="GO:0006915">
    <property type="term" value="P:apoptotic process"/>
    <property type="evidence" value="ECO:0007669"/>
    <property type="project" value="UniProtKB-KW"/>
</dbReference>
<evidence type="ECO:0000256" key="3">
    <source>
        <dbReference type="ARBA" id="ARBA00023036"/>
    </source>
</evidence>
<dbReference type="InterPro" id="IPR016024">
    <property type="entry name" value="ARM-type_fold"/>
</dbReference>
<dbReference type="Gene3D" id="6.10.250.810">
    <property type="match status" value="1"/>
</dbReference>
<dbReference type="GO" id="GO:0048870">
    <property type="term" value="P:cell motility"/>
    <property type="evidence" value="ECO:0007669"/>
    <property type="project" value="TreeGrafter"/>
</dbReference>
<evidence type="ECO:0000256" key="2">
    <source>
        <dbReference type="ARBA" id="ARBA00022907"/>
    </source>
</evidence>
<evidence type="ECO:0000256" key="1">
    <source>
        <dbReference type="ARBA" id="ARBA00022703"/>
    </source>
</evidence>
<keyword evidence="2" id="KW-0581">Phagocytosis</keyword>
<proteinExistence type="predicted"/>
<dbReference type="SUPFAM" id="SSF50729">
    <property type="entry name" value="PH domain-like"/>
    <property type="match status" value="1"/>
</dbReference>